<organism evidence="19 20">
    <name type="scientific">Thlaspi arvense</name>
    <name type="common">Field penny-cress</name>
    <dbReference type="NCBI Taxonomy" id="13288"/>
    <lineage>
        <taxon>Eukaryota</taxon>
        <taxon>Viridiplantae</taxon>
        <taxon>Streptophyta</taxon>
        <taxon>Embryophyta</taxon>
        <taxon>Tracheophyta</taxon>
        <taxon>Spermatophyta</taxon>
        <taxon>Magnoliopsida</taxon>
        <taxon>eudicotyledons</taxon>
        <taxon>Gunneridae</taxon>
        <taxon>Pentapetalae</taxon>
        <taxon>rosids</taxon>
        <taxon>malvids</taxon>
        <taxon>Brassicales</taxon>
        <taxon>Brassicaceae</taxon>
        <taxon>Thlaspideae</taxon>
        <taxon>Thlaspi</taxon>
    </lineage>
</organism>
<evidence type="ECO:0000256" key="3">
    <source>
        <dbReference type="ARBA" id="ARBA00022527"/>
    </source>
</evidence>
<proteinExistence type="inferred from homology"/>
<dbReference type="InterPro" id="IPR011992">
    <property type="entry name" value="EF-hand-dom_pair"/>
</dbReference>
<evidence type="ECO:0000313" key="20">
    <source>
        <dbReference type="Proteomes" id="UP000836841"/>
    </source>
</evidence>
<keyword evidence="11 15" id="KW-0067">ATP-binding</keyword>
<keyword evidence="3" id="KW-0723">Serine/threonine-protein kinase</keyword>
<feature type="domain" description="EF-hand" evidence="18">
    <location>
        <begin position="462"/>
        <end position="496"/>
    </location>
</feature>
<feature type="compositionally biased region" description="Basic and acidic residues" evidence="16">
    <location>
        <begin position="15"/>
        <end position="33"/>
    </location>
</feature>
<dbReference type="Pfam" id="PF00069">
    <property type="entry name" value="Pkinase"/>
    <property type="match status" value="1"/>
</dbReference>
<dbReference type="CDD" id="cd05117">
    <property type="entry name" value="STKc_CAMK"/>
    <property type="match status" value="1"/>
</dbReference>
<dbReference type="SUPFAM" id="SSF56112">
    <property type="entry name" value="Protein kinase-like (PK-like)"/>
    <property type="match status" value="1"/>
</dbReference>
<dbReference type="InterPro" id="IPR018247">
    <property type="entry name" value="EF_Hand_1_Ca_BS"/>
</dbReference>
<evidence type="ECO:0000256" key="13">
    <source>
        <dbReference type="ARBA" id="ARBA00047899"/>
    </source>
</evidence>
<dbReference type="SMART" id="SM00220">
    <property type="entry name" value="S_TKc"/>
    <property type="match status" value="1"/>
</dbReference>
<dbReference type="InterPro" id="IPR000719">
    <property type="entry name" value="Prot_kinase_dom"/>
</dbReference>
<keyword evidence="5" id="KW-0808">Transferase</keyword>
<dbReference type="PROSITE" id="PS00107">
    <property type="entry name" value="PROTEIN_KINASE_ATP"/>
    <property type="match status" value="1"/>
</dbReference>
<feature type="binding site" evidence="15">
    <location>
        <position position="131"/>
    </location>
    <ligand>
        <name>ATP</name>
        <dbReference type="ChEBI" id="CHEBI:30616"/>
    </ligand>
</feature>
<accession>A0AAU9RUJ2</accession>
<evidence type="ECO:0000256" key="1">
    <source>
        <dbReference type="ARBA" id="ARBA00005354"/>
    </source>
</evidence>
<evidence type="ECO:0000256" key="6">
    <source>
        <dbReference type="ARBA" id="ARBA00022723"/>
    </source>
</evidence>
<dbReference type="GO" id="GO:0005509">
    <property type="term" value="F:calcium ion binding"/>
    <property type="evidence" value="ECO:0007669"/>
    <property type="project" value="InterPro"/>
</dbReference>
<dbReference type="SMART" id="SM00054">
    <property type="entry name" value="EFh"/>
    <property type="match status" value="4"/>
</dbReference>
<name>A0AAU9RUJ2_THLAR</name>
<dbReference type="AlphaFoldDB" id="A0AAU9RUJ2"/>
<evidence type="ECO:0000256" key="7">
    <source>
        <dbReference type="ARBA" id="ARBA00022737"/>
    </source>
</evidence>
<dbReference type="PROSITE" id="PS50222">
    <property type="entry name" value="EF_HAND_2"/>
    <property type="match status" value="4"/>
</dbReference>
<dbReference type="EMBL" id="OU466858">
    <property type="protein sequence ID" value="CAH2047956.1"/>
    <property type="molecule type" value="Genomic_DNA"/>
</dbReference>
<dbReference type="FunFam" id="3.30.200.20:FF:000004">
    <property type="entry name" value="Calcium-dependent protein kinase 1"/>
    <property type="match status" value="1"/>
</dbReference>
<keyword evidence="7" id="KW-0677">Repeat</keyword>
<feature type="region of interest" description="Disordered" evidence="16">
    <location>
        <begin position="1"/>
        <end position="45"/>
    </location>
</feature>
<keyword evidence="9" id="KW-0418">Kinase</keyword>
<feature type="compositionally biased region" description="Low complexity" evidence="16">
    <location>
        <begin position="34"/>
        <end position="45"/>
    </location>
</feature>
<keyword evidence="4" id="KW-0597">Phosphoprotein</keyword>
<dbReference type="EC" id="2.7.11.1" evidence="2"/>
<dbReference type="GO" id="GO:0004674">
    <property type="term" value="F:protein serine/threonine kinase activity"/>
    <property type="evidence" value="ECO:0007669"/>
    <property type="project" value="UniProtKB-KW"/>
</dbReference>
<dbReference type="FunFam" id="1.10.510.10:FF:000056">
    <property type="entry name" value="calcium-dependent protein kinase 1"/>
    <property type="match status" value="1"/>
</dbReference>
<comment type="catalytic activity">
    <reaction evidence="13">
        <text>L-threonyl-[protein] + ATP = O-phospho-L-threonyl-[protein] + ADP + H(+)</text>
        <dbReference type="Rhea" id="RHEA:46608"/>
        <dbReference type="Rhea" id="RHEA-COMP:11060"/>
        <dbReference type="Rhea" id="RHEA-COMP:11605"/>
        <dbReference type="ChEBI" id="CHEBI:15378"/>
        <dbReference type="ChEBI" id="CHEBI:30013"/>
        <dbReference type="ChEBI" id="CHEBI:30616"/>
        <dbReference type="ChEBI" id="CHEBI:61977"/>
        <dbReference type="ChEBI" id="CHEBI:456216"/>
        <dbReference type="EC" id="2.7.11.1"/>
    </reaction>
</comment>
<dbReference type="Proteomes" id="UP000836841">
    <property type="component" value="Chromosome 2"/>
</dbReference>
<evidence type="ECO:0000256" key="11">
    <source>
        <dbReference type="ARBA" id="ARBA00022840"/>
    </source>
</evidence>
<dbReference type="Pfam" id="PF13499">
    <property type="entry name" value="EF-hand_7"/>
    <property type="match status" value="2"/>
</dbReference>
<keyword evidence="8 15" id="KW-0547">Nucleotide-binding</keyword>
<comment type="catalytic activity">
    <reaction evidence="14">
        <text>L-seryl-[protein] + ATP = O-phospho-L-seryl-[protein] + ADP + H(+)</text>
        <dbReference type="Rhea" id="RHEA:17989"/>
        <dbReference type="Rhea" id="RHEA-COMP:9863"/>
        <dbReference type="Rhea" id="RHEA-COMP:11604"/>
        <dbReference type="ChEBI" id="CHEBI:15378"/>
        <dbReference type="ChEBI" id="CHEBI:29999"/>
        <dbReference type="ChEBI" id="CHEBI:30616"/>
        <dbReference type="ChEBI" id="CHEBI:83421"/>
        <dbReference type="ChEBI" id="CHEBI:456216"/>
        <dbReference type="EC" id="2.7.11.1"/>
    </reaction>
</comment>
<evidence type="ECO:0000313" key="19">
    <source>
        <dbReference type="EMBL" id="CAH2047956.1"/>
    </source>
</evidence>
<keyword evidence="6" id="KW-0479">Metal-binding</keyword>
<dbReference type="InterPro" id="IPR011009">
    <property type="entry name" value="Kinase-like_dom_sf"/>
</dbReference>
<dbReference type="PROSITE" id="PS00108">
    <property type="entry name" value="PROTEIN_KINASE_ST"/>
    <property type="match status" value="1"/>
</dbReference>
<feature type="domain" description="EF-hand" evidence="18">
    <location>
        <begin position="390"/>
        <end position="425"/>
    </location>
</feature>
<dbReference type="InterPro" id="IPR002048">
    <property type="entry name" value="EF_hand_dom"/>
</dbReference>
<dbReference type="PROSITE" id="PS00018">
    <property type="entry name" value="EF_HAND_1"/>
    <property type="match status" value="4"/>
</dbReference>
<dbReference type="PANTHER" id="PTHR24349">
    <property type="entry name" value="SERINE/THREONINE-PROTEIN KINASE"/>
    <property type="match status" value="1"/>
</dbReference>
<dbReference type="SUPFAM" id="SSF47473">
    <property type="entry name" value="EF-hand"/>
    <property type="match status" value="1"/>
</dbReference>
<dbReference type="InterPro" id="IPR017441">
    <property type="entry name" value="Protein_kinase_ATP_BS"/>
</dbReference>
<evidence type="ECO:0000256" key="14">
    <source>
        <dbReference type="ARBA" id="ARBA00048679"/>
    </source>
</evidence>
<dbReference type="InterPro" id="IPR050205">
    <property type="entry name" value="CDPK_Ser/Thr_kinases"/>
</dbReference>
<dbReference type="PROSITE" id="PS50011">
    <property type="entry name" value="PROTEIN_KINASE_DOM"/>
    <property type="match status" value="1"/>
</dbReference>
<evidence type="ECO:0000256" key="12">
    <source>
        <dbReference type="ARBA" id="ARBA00024334"/>
    </source>
</evidence>
<feature type="domain" description="EF-hand" evidence="18">
    <location>
        <begin position="354"/>
        <end position="389"/>
    </location>
</feature>
<feature type="domain" description="Protein kinase" evidence="17">
    <location>
        <begin position="98"/>
        <end position="363"/>
    </location>
</feature>
<reference evidence="19 20" key="1">
    <citation type="submission" date="2022-03" db="EMBL/GenBank/DDBJ databases">
        <authorList>
            <person name="Nunn A."/>
            <person name="Chopra R."/>
            <person name="Nunn A."/>
            <person name="Contreras Garrido A."/>
        </authorList>
    </citation>
    <scope>NUCLEOTIDE SEQUENCE [LARGE SCALE GENOMIC DNA]</scope>
</reference>
<feature type="domain" description="EF-hand" evidence="18">
    <location>
        <begin position="426"/>
        <end position="461"/>
    </location>
</feature>
<dbReference type="Gene3D" id="1.10.510.10">
    <property type="entry name" value="Transferase(Phosphotransferase) domain 1"/>
    <property type="match status" value="1"/>
</dbReference>
<evidence type="ECO:0000256" key="8">
    <source>
        <dbReference type="ARBA" id="ARBA00022741"/>
    </source>
</evidence>
<evidence type="ECO:0000259" key="17">
    <source>
        <dbReference type="PROSITE" id="PS50011"/>
    </source>
</evidence>
<comment type="similarity">
    <text evidence="12">Belongs to the protein kinase superfamily. Ser/Thr protein kinase family. CDPK subfamily.</text>
</comment>
<evidence type="ECO:0000256" key="15">
    <source>
        <dbReference type="PROSITE-ProRule" id="PRU10141"/>
    </source>
</evidence>
<dbReference type="InterPro" id="IPR008271">
    <property type="entry name" value="Ser/Thr_kinase_AS"/>
</dbReference>
<evidence type="ECO:0000256" key="16">
    <source>
        <dbReference type="SAM" id="MobiDB-lite"/>
    </source>
</evidence>
<evidence type="ECO:0000256" key="2">
    <source>
        <dbReference type="ARBA" id="ARBA00012513"/>
    </source>
</evidence>
<evidence type="ECO:0000256" key="10">
    <source>
        <dbReference type="ARBA" id="ARBA00022837"/>
    </source>
</evidence>
<evidence type="ECO:0000256" key="9">
    <source>
        <dbReference type="ARBA" id="ARBA00022777"/>
    </source>
</evidence>
<dbReference type="GO" id="GO:0005524">
    <property type="term" value="F:ATP binding"/>
    <property type="evidence" value="ECO:0007669"/>
    <property type="project" value="UniProtKB-UniRule"/>
</dbReference>
<sequence length="505" mass="57514">MGCLCINLKKKSKKPKPDNNGEQTTELHDRETVQKQQPRQRQTAARANFQIVVQPQKLPLPMPQPQEQQKLMNHPKQSNLQQPEPILGKPFEDIKEKYSLGQELGRGQFGITYLCTDISSGKKFACKSILKRKLIRTQDRDDVRREIQIMQYLSGQPNIVEIKGAYEDRQSVHLVMELCEGGELFDKITKRGHYSEKAAAEIIRCVVKVVQICHFMGVIHRDLKPENFLLSGKDEASAMLKATDFGVSVFIEEGKVYEDIVGSAYYVAPEVLKRNYGKAIDIWSAGVILYILLCGIPPFWAETDKGIFEEILRGEIDFESEPWPSISDSAKDLVRNMLKSDPKKRFTAAQVLEEELKGLKTMFANMDTDKSGTITYQELKTGLEKLGSRLTETEVKQLLEDADVDGNGTIDYIEFISATMNRYRVEREENLFKAFQHFDKDNSGSITRQELETAMKEYNMGDDAMIKEIISEVDADKDGSINYQEFCNMMKSCSQSHKSKLVQSN</sequence>
<keyword evidence="20" id="KW-1185">Reference proteome</keyword>
<dbReference type="Gene3D" id="3.30.200.20">
    <property type="entry name" value="Phosphorylase Kinase, domain 1"/>
    <property type="match status" value="1"/>
</dbReference>
<protein>
    <recommendedName>
        <fullName evidence="2">non-specific serine/threonine protein kinase</fullName>
        <ecNumber evidence="2">2.7.11.1</ecNumber>
    </recommendedName>
</protein>
<evidence type="ECO:0000256" key="4">
    <source>
        <dbReference type="ARBA" id="ARBA00022553"/>
    </source>
</evidence>
<evidence type="ECO:0000259" key="18">
    <source>
        <dbReference type="PROSITE" id="PS50222"/>
    </source>
</evidence>
<keyword evidence="10" id="KW-0106">Calcium</keyword>
<dbReference type="Gene3D" id="1.10.238.10">
    <property type="entry name" value="EF-hand"/>
    <property type="match status" value="2"/>
</dbReference>
<gene>
    <name evidence="19" type="ORF">TAV2_LOCUS8039</name>
</gene>
<comment type="similarity">
    <text evidence="1">Belongs to the protein kinase superfamily. CAMK Ser/Thr protein kinase family. CaMK subfamily.</text>
</comment>
<dbReference type="CDD" id="cd00051">
    <property type="entry name" value="EFh"/>
    <property type="match status" value="2"/>
</dbReference>
<evidence type="ECO:0000256" key="5">
    <source>
        <dbReference type="ARBA" id="ARBA00022679"/>
    </source>
</evidence>
<dbReference type="FunFam" id="1.10.238.10:FF:000001">
    <property type="entry name" value="Calmodulin 1"/>
    <property type="match status" value="1"/>
</dbReference>